<dbReference type="PANTHER" id="PTHR30435">
    <property type="entry name" value="FLAGELLAR PROTEIN"/>
    <property type="match status" value="1"/>
</dbReference>
<feature type="domain" description="Flagellar basal-body/hook protein C-terminal" evidence="9">
    <location>
        <begin position="219"/>
        <end position="262"/>
    </location>
</feature>
<name>A0A7T3RBM1_9SPIR</name>
<feature type="domain" description="Flagellar hook protein FlgE/F/G-like D1" evidence="10">
    <location>
        <begin position="96"/>
        <end position="161"/>
    </location>
</feature>
<dbReference type="InterPro" id="IPR053967">
    <property type="entry name" value="LlgE_F_G-like_D1"/>
</dbReference>
<keyword evidence="11" id="KW-0969">Cilium</keyword>
<dbReference type="SUPFAM" id="SSF117143">
    <property type="entry name" value="Flagellar hook protein flgE"/>
    <property type="match status" value="1"/>
</dbReference>
<feature type="domain" description="Flagellar basal body rod protein N-terminal" evidence="8">
    <location>
        <begin position="7"/>
        <end position="35"/>
    </location>
</feature>
<proteinExistence type="inferred from homology"/>
<dbReference type="InterPro" id="IPR010930">
    <property type="entry name" value="Flg_bb/hook_C_dom"/>
</dbReference>
<dbReference type="Pfam" id="PF06429">
    <property type="entry name" value="Flg_bbr_C"/>
    <property type="match status" value="1"/>
</dbReference>
<evidence type="ECO:0000259" key="9">
    <source>
        <dbReference type="Pfam" id="PF06429"/>
    </source>
</evidence>
<protein>
    <recommendedName>
        <fullName evidence="3 6">Flagellar basal-body rod protein FlgG</fullName>
    </recommendedName>
</protein>
<dbReference type="InterPro" id="IPR001444">
    <property type="entry name" value="Flag_bb_rod_N"/>
</dbReference>
<evidence type="ECO:0000256" key="1">
    <source>
        <dbReference type="ARBA" id="ARBA00004117"/>
    </source>
</evidence>
<evidence type="ECO:0000256" key="2">
    <source>
        <dbReference type="ARBA" id="ARBA00009677"/>
    </source>
</evidence>
<dbReference type="NCBIfam" id="TIGR03506">
    <property type="entry name" value="FlgEFG_subfam"/>
    <property type="match status" value="2"/>
</dbReference>
<evidence type="ECO:0000256" key="3">
    <source>
        <dbReference type="ARBA" id="ARBA00017948"/>
    </source>
</evidence>
<keyword evidence="11" id="KW-0966">Cell projection</keyword>
<comment type="similarity">
    <text evidence="2 7">Belongs to the flagella basal body rod proteins family.</text>
</comment>
<sequence length="264" mass="28666">MVRSLWNAATGMNGQQANIDTISNNLSNVNTTGFKQHRVEFEDLMYQTVKLAGTPATEDTVTPVGLQMGSGVKVGATQRIMAQGSLQATNVDTDVAIVGDGFFRVQQYDGSWAYTRDGSFKVDSTGQLVTANGLRVMPEIIMPEGFQLETLAISDDGRVNVKVNGELDPVQVGQLELYRFPNAVGLENTGDNLYKVTNASGEPIAGRPGFEGMGITKHKFLEMSNVSVVNEMVQMIVAQRAYEFNSKAIQTSDNMLQTAATLKR</sequence>
<keyword evidence="11" id="KW-0282">Flagellum</keyword>
<keyword evidence="4 7" id="KW-0975">Bacterial flagellum</keyword>
<evidence type="ECO:0000256" key="7">
    <source>
        <dbReference type="RuleBase" id="RU362116"/>
    </source>
</evidence>
<dbReference type="InterPro" id="IPR037925">
    <property type="entry name" value="FlgE/F/G-like"/>
</dbReference>
<evidence type="ECO:0000259" key="10">
    <source>
        <dbReference type="Pfam" id="PF22692"/>
    </source>
</evidence>
<dbReference type="Pfam" id="PF22692">
    <property type="entry name" value="LlgE_F_G_D1"/>
    <property type="match status" value="1"/>
</dbReference>
<dbReference type="EMBL" id="CP064936">
    <property type="protein sequence ID" value="QQA00097.1"/>
    <property type="molecule type" value="Genomic_DNA"/>
</dbReference>
<dbReference type="KEGG" id="tper:IWA51_07355"/>
<evidence type="ECO:0000259" key="8">
    <source>
        <dbReference type="Pfam" id="PF00460"/>
    </source>
</evidence>
<reference evidence="11 12" key="1">
    <citation type="submission" date="2020-11" db="EMBL/GenBank/DDBJ databases">
        <title>Treponema Peruensis nv. sp., first commensal Treponema isolated from human feces.</title>
        <authorList>
            <person name="Belkhou C."/>
            <person name="Raes J."/>
        </authorList>
    </citation>
    <scope>NUCLEOTIDE SEQUENCE [LARGE SCALE GENOMIC DNA]</scope>
    <source>
        <strain evidence="11 12">RCC2812</strain>
    </source>
</reference>
<dbReference type="NCBIfam" id="TIGR02488">
    <property type="entry name" value="flgG_G_neg"/>
    <property type="match status" value="1"/>
</dbReference>
<dbReference type="InterPro" id="IPR019776">
    <property type="entry name" value="Flagellar_basal_body_rod_CS"/>
</dbReference>
<comment type="subunit">
    <text evidence="5">The basal body constitutes a major portion of the flagellar organelle and consists of four rings (L,P,S, and M) mounted on a central rod. The rod consists of about 26 subunits of FlgG in the distal portion, and FlgB, FlgC and FlgF are thought to build up the proximal portion of the rod with about 6 subunits each.</text>
</comment>
<evidence type="ECO:0000256" key="4">
    <source>
        <dbReference type="ARBA" id="ARBA00023143"/>
    </source>
</evidence>
<dbReference type="NCBIfam" id="NF009456">
    <property type="entry name" value="PRK12816.1"/>
    <property type="match status" value="1"/>
</dbReference>
<dbReference type="Pfam" id="PF00460">
    <property type="entry name" value="Flg_bb_rod"/>
    <property type="match status" value="1"/>
</dbReference>
<dbReference type="PROSITE" id="PS00588">
    <property type="entry name" value="FLAGELLA_BB_ROD"/>
    <property type="match status" value="1"/>
</dbReference>
<dbReference type="AlphaFoldDB" id="A0A7T3RBM1"/>
<evidence type="ECO:0000313" key="11">
    <source>
        <dbReference type="EMBL" id="QQA00097.1"/>
    </source>
</evidence>
<dbReference type="GO" id="GO:0071978">
    <property type="term" value="P:bacterial-type flagellum-dependent swarming motility"/>
    <property type="evidence" value="ECO:0007669"/>
    <property type="project" value="TreeGrafter"/>
</dbReference>
<dbReference type="InterPro" id="IPR012834">
    <property type="entry name" value="FlgG_G_neg"/>
</dbReference>
<organism evidence="11 12">
    <name type="scientific">Treponema peruense</name>
    <dbReference type="NCBI Taxonomy" id="2787628"/>
    <lineage>
        <taxon>Bacteria</taxon>
        <taxon>Pseudomonadati</taxon>
        <taxon>Spirochaetota</taxon>
        <taxon>Spirochaetia</taxon>
        <taxon>Spirochaetales</taxon>
        <taxon>Treponemataceae</taxon>
        <taxon>Treponema</taxon>
    </lineage>
</organism>
<dbReference type="Proteomes" id="UP000595224">
    <property type="component" value="Chromosome"/>
</dbReference>
<dbReference type="PANTHER" id="PTHR30435:SF19">
    <property type="entry name" value="FLAGELLAR BASAL-BODY ROD PROTEIN FLGG"/>
    <property type="match status" value="1"/>
</dbReference>
<gene>
    <name evidence="11" type="primary">flgG</name>
    <name evidence="11" type="ORF">IWA51_07355</name>
</gene>
<dbReference type="RefSeq" id="WP_177528282.1">
    <property type="nucleotide sequence ID" value="NZ_CBCSHE010000001.1"/>
</dbReference>
<evidence type="ECO:0000256" key="5">
    <source>
        <dbReference type="ARBA" id="ARBA00025933"/>
    </source>
</evidence>
<accession>A0A7T3RBM1</accession>
<dbReference type="InterPro" id="IPR020013">
    <property type="entry name" value="Flagellar_FlgE/F/G"/>
</dbReference>
<comment type="subcellular location">
    <subcellularLocation>
        <location evidence="1 7">Bacterial flagellum basal body</location>
    </subcellularLocation>
</comment>
<dbReference type="GO" id="GO:0009426">
    <property type="term" value="C:bacterial-type flagellum basal body, distal rod"/>
    <property type="evidence" value="ECO:0007669"/>
    <property type="project" value="UniProtKB-UniRule"/>
</dbReference>
<evidence type="ECO:0000313" key="12">
    <source>
        <dbReference type="Proteomes" id="UP000595224"/>
    </source>
</evidence>
<keyword evidence="12" id="KW-1185">Reference proteome</keyword>
<evidence type="ECO:0000256" key="6">
    <source>
        <dbReference type="NCBIfam" id="TIGR02488"/>
    </source>
</evidence>